<name>A0A1F6FL15_9BACT</name>
<evidence type="ECO:0000313" key="2">
    <source>
        <dbReference type="Proteomes" id="UP000179136"/>
    </source>
</evidence>
<dbReference type="EMBL" id="MFMW01000032">
    <property type="protein sequence ID" value="OGG86562.1"/>
    <property type="molecule type" value="Genomic_DNA"/>
</dbReference>
<organism evidence="1 2">
    <name type="scientific">Candidatus Kuenenbacteria bacterium RIFCSPHIGHO2_02_FULL_39_13</name>
    <dbReference type="NCBI Taxonomy" id="1798561"/>
    <lineage>
        <taxon>Bacteria</taxon>
        <taxon>Candidatus Kueneniibacteriota</taxon>
    </lineage>
</organism>
<comment type="caution">
    <text evidence="1">The sequence shown here is derived from an EMBL/GenBank/DDBJ whole genome shotgun (WGS) entry which is preliminary data.</text>
</comment>
<dbReference type="STRING" id="1798561.A3B87_01900"/>
<dbReference type="Proteomes" id="UP000179136">
    <property type="component" value="Unassembled WGS sequence"/>
</dbReference>
<reference evidence="1 2" key="1">
    <citation type="journal article" date="2016" name="Nat. Commun.">
        <title>Thousands of microbial genomes shed light on interconnected biogeochemical processes in an aquifer system.</title>
        <authorList>
            <person name="Anantharaman K."/>
            <person name="Brown C.T."/>
            <person name="Hug L.A."/>
            <person name="Sharon I."/>
            <person name="Castelle C.J."/>
            <person name="Probst A.J."/>
            <person name="Thomas B.C."/>
            <person name="Singh A."/>
            <person name="Wilkins M.J."/>
            <person name="Karaoz U."/>
            <person name="Brodie E.L."/>
            <person name="Williams K.H."/>
            <person name="Hubbard S.S."/>
            <person name="Banfield J.F."/>
        </authorList>
    </citation>
    <scope>NUCLEOTIDE SEQUENCE [LARGE SCALE GENOMIC DNA]</scope>
</reference>
<protein>
    <submittedName>
        <fullName evidence="1">Uncharacterized protein</fullName>
    </submittedName>
</protein>
<gene>
    <name evidence="1" type="ORF">A3B87_01900</name>
</gene>
<sequence length="287" mass="33587">MQFNFHEIYKSSLFQKTLKKFLGGGNFEVVVRPACFFVRLKSEDAKFIKRIIVFPPHGFTGGEINLLNPHPEARKARVKILGKINPTKKGFKPLIREVKFDFSLTRNIPTEEMSAYARFSEKYCKSQLKSWKNWFYVVRENGWGNFYSLINFSNEWAIALLEKELIDQKAINIKFYLEKLPEPQGEKLRIALLKIEQVGDKIFDNKTFVAELLKFPSKILVPLLIQMLNAQETGKHEYCTFFALLLKVAKENKKLVFEEVNRAIELKSASYYYLEDLSRKLKMSFND</sequence>
<evidence type="ECO:0000313" key="1">
    <source>
        <dbReference type="EMBL" id="OGG86562.1"/>
    </source>
</evidence>
<dbReference type="AlphaFoldDB" id="A0A1F6FL15"/>
<accession>A0A1F6FL15</accession>
<proteinExistence type="predicted"/>